<dbReference type="InterPro" id="IPR042197">
    <property type="entry name" value="Apaf_helical"/>
</dbReference>
<dbReference type="AlphaFoldDB" id="A0A6P9EFN5"/>
<dbReference type="RefSeq" id="XP_035547095.1">
    <property type="nucleotide sequence ID" value="XM_035691202.1"/>
</dbReference>
<accession>A0A6P9EFN5</accession>
<dbReference type="RefSeq" id="XP_035547096.1">
    <property type="nucleotide sequence ID" value="XM_035691203.1"/>
</dbReference>
<protein>
    <submittedName>
        <fullName evidence="3 4">Disease resistance protein RPV1-like</fullName>
    </submittedName>
</protein>
<evidence type="ECO:0000313" key="2">
    <source>
        <dbReference type="Proteomes" id="UP000235220"/>
    </source>
</evidence>
<dbReference type="Gene3D" id="3.40.50.300">
    <property type="entry name" value="P-loop containing nucleotide triphosphate hydrolases"/>
    <property type="match status" value="1"/>
</dbReference>
<dbReference type="OrthoDB" id="1930487at2759"/>
<dbReference type="Pfam" id="PF00931">
    <property type="entry name" value="NB-ARC"/>
    <property type="match status" value="1"/>
</dbReference>
<proteinExistence type="predicted"/>
<dbReference type="PANTHER" id="PTHR11017:SF570">
    <property type="entry name" value="DISEASE RESISTANCE PROTEIN (TIR-NBS CLASS)-RELATED"/>
    <property type="match status" value="1"/>
</dbReference>
<dbReference type="GO" id="GO:0043531">
    <property type="term" value="F:ADP binding"/>
    <property type="evidence" value="ECO:0007669"/>
    <property type="project" value="InterPro"/>
</dbReference>
<dbReference type="PANTHER" id="PTHR11017">
    <property type="entry name" value="LEUCINE-RICH REPEAT-CONTAINING PROTEIN"/>
    <property type="match status" value="1"/>
</dbReference>
<gene>
    <name evidence="3 4" type="primary">LOC109019532</name>
</gene>
<dbReference type="SUPFAM" id="SSF52540">
    <property type="entry name" value="P-loop containing nucleoside triphosphate hydrolases"/>
    <property type="match status" value="1"/>
</dbReference>
<dbReference type="InterPro" id="IPR027417">
    <property type="entry name" value="P-loop_NTPase"/>
</dbReference>
<feature type="domain" description="NB-ARC" evidence="1">
    <location>
        <begin position="70"/>
        <end position="229"/>
    </location>
</feature>
<reference evidence="3 4" key="1">
    <citation type="submission" date="2025-04" db="UniProtKB">
        <authorList>
            <consortium name="RefSeq"/>
        </authorList>
    </citation>
    <scope>IDENTIFICATION</scope>
    <source>
        <tissue evidence="3 4">Leaves</tissue>
    </source>
</reference>
<dbReference type="InterPro" id="IPR002182">
    <property type="entry name" value="NB-ARC"/>
</dbReference>
<evidence type="ECO:0000259" key="1">
    <source>
        <dbReference type="Pfam" id="PF00931"/>
    </source>
</evidence>
<organism evidence="2 3">
    <name type="scientific">Juglans regia</name>
    <name type="common">English walnut</name>
    <dbReference type="NCBI Taxonomy" id="51240"/>
    <lineage>
        <taxon>Eukaryota</taxon>
        <taxon>Viridiplantae</taxon>
        <taxon>Streptophyta</taxon>
        <taxon>Embryophyta</taxon>
        <taxon>Tracheophyta</taxon>
        <taxon>Spermatophyta</taxon>
        <taxon>Magnoliopsida</taxon>
        <taxon>eudicotyledons</taxon>
        <taxon>Gunneridae</taxon>
        <taxon>Pentapetalae</taxon>
        <taxon>rosids</taxon>
        <taxon>fabids</taxon>
        <taxon>Fagales</taxon>
        <taxon>Juglandaceae</taxon>
        <taxon>Juglans</taxon>
    </lineage>
</organism>
<dbReference type="Gene3D" id="1.10.8.430">
    <property type="entry name" value="Helical domain of apoptotic protease-activating factors"/>
    <property type="match status" value="1"/>
</dbReference>
<keyword evidence="2" id="KW-1185">Reference proteome</keyword>
<dbReference type="KEGG" id="jre:109019532"/>
<evidence type="ECO:0000313" key="3">
    <source>
        <dbReference type="RefSeq" id="XP_035547095.1"/>
    </source>
</evidence>
<dbReference type="GO" id="GO:0006952">
    <property type="term" value="P:defense response"/>
    <property type="evidence" value="ECO:0007669"/>
    <property type="project" value="InterPro"/>
</dbReference>
<dbReference type="GeneID" id="109019532"/>
<sequence length="265" mass="30253">MLKWKEALKRVADLSGLPLANFRDESAFIQNIIRWLDSKIVNQTPLSVARHPVGIESRIRDIYDQHLNIEMNDIIRVVGIFGTGGSGKTTISNDIYNRISSQFERSCFLKDVRETSKQTGGLIKLQNRLLFDILGTCLDIHDVDRGINVIRHRLSSKRVLLILDDVDELVQIEKLAGDRDWFGSGSRILITTRDQHLLEVFEVDSKYKVKILDENEALRLFSLHAFKKEPLEGYVELSKQVTKYAQGLPLALKVLGSDLNRNLKK</sequence>
<evidence type="ECO:0000313" key="4">
    <source>
        <dbReference type="RefSeq" id="XP_035547096.1"/>
    </source>
</evidence>
<dbReference type="InterPro" id="IPR044974">
    <property type="entry name" value="Disease_R_plants"/>
</dbReference>
<dbReference type="PRINTS" id="PR00364">
    <property type="entry name" value="DISEASERSIST"/>
</dbReference>
<name>A0A6P9EFN5_JUGRE</name>
<dbReference type="Proteomes" id="UP000235220">
    <property type="component" value="Chromosome 6"/>
</dbReference>